<gene>
    <name evidence="3" type="ORF">IQ235_03470</name>
</gene>
<keyword evidence="4" id="KW-1185">Reference proteome</keyword>
<dbReference type="InterPro" id="IPR001296">
    <property type="entry name" value="Glyco_trans_1"/>
</dbReference>
<evidence type="ECO:0000313" key="3">
    <source>
        <dbReference type="EMBL" id="MBE9039851.1"/>
    </source>
</evidence>
<comment type="caution">
    <text evidence="3">The sequence shown here is derived from an EMBL/GenBank/DDBJ whole genome shotgun (WGS) entry which is preliminary data.</text>
</comment>
<sequence>MSKRFIAVQTGARYNYAIPSILEKSGMLDAFYTDLCASSGMGAVLDRWIPKSIATGSIRRLLNRRVPSNIEDKVHTFDRVSLHYWVRNILAKENKIQKNRALSQFNQEFGRSMIRKGTGRATHLFSMFGEGTDFLEFAKQKNIKIITDIFISPLTYQIIQEEKKKFRDLESMIPSEIIRSSYAWFDRVCDLTDTFLVPSEFVGRGLEQFGVKPHQYYKVPYGVDKSWLKLVNAPLKGRILFVGTAELRKGIHILGMAAQKLSHRCYEFRVVGGVSDKIRSHPLTQNLNFRDRIPRSEIQQEYVRSDIFVLPTLAEGSAQVTYEALAAGIPVITTPAAGSVVRDGIEGFIVPERDPVAIAERIEMLVEDRELRDRIAVAAKERAKEYTWDKYADRLLSIFQSV</sequence>
<evidence type="ECO:0000259" key="2">
    <source>
        <dbReference type="Pfam" id="PF00534"/>
    </source>
</evidence>
<dbReference type="PANTHER" id="PTHR46401:SF2">
    <property type="entry name" value="GLYCOSYLTRANSFERASE WBBK-RELATED"/>
    <property type="match status" value="1"/>
</dbReference>
<reference evidence="3" key="1">
    <citation type="submission" date="2020-10" db="EMBL/GenBank/DDBJ databases">
        <authorList>
            <person name="Castelo-Branco R."/>
            <person name="Eusebio N."/>
            <person name="Adriana R."/>
            <person name="Vieira A."/>
            <person name="Brugerolle De Fraissinette N."/>
            <person name="Rezende De Castro R."/>
            <person name="Schneider M.P."/>
            <person name="Vasconcelos V."/>
            <person name="Leao P.N."/>
        </authorList>
    </citation>
    <scope>NUCLEOTIDE SEQUENCE</scope>
    <source>
        <strain evidence="3">LEGE 11467</strain>
    </source>
</reference>
<dbReference type="GO" id="GO:0016757">
    <property type="term" value="F:glycosyltransferase activity"/>
    <property type="evidence" value="ECO:0007669"/>
    <property type="project" value="InterPro"/>
</dbReference>
<dbReference type="PANTHER" id="PTHR46401">
    <property type="entry name" value="GLYCOSYLTRANSFERASE WBBK-RELATED"/>
    <property type="match status" value="1"/>
</dbReference>
<dbReference type="EMBL" id="JADEXN010000037">
    <property type="protein sequence ID" value="MBE9039851.1"/>
    <property type="molecule type" value="Genomic_DNA"/>
</dbReference>
<keyword evidence="1" id="KW-0808">Transferase</keyword>
<dbReference type="RefSeq" id="WP_264320111.1">
    <property type="nucleotide sequence ID" value="NZ_JADEXN010000037.1"/>
</dbReference>
<dbReference type="Pfam" id="PF00534">
    <property type="entry name" value="Glycos_transf_1"/>
    <property type="match status" value="1"/>
</dbReference>
<feature type="domain" description="Glycosyl transferase family 1" evidence="2">
    <location>
        <begin position="238"/>
        <end position="382"/>
    </location>
</feature>
<dbReference type="AlphaFoldDB" id="A0A928Z8H4"/>
<accession>A0A928Z8H4</accession>
<proteinExistence type="predicted"/>
<dbReference type="Proteomes" id="UP000621799">
    <property type="component" value="Unassembled WGS sequence"/>
</dbReference>
<dbReference type="CDD" id="cd03801">
    <property type="entry name" value="GT4_PimA-like"/>
    <property type="match status" value="1"/>
</dbReference>
<name>A0A928Z8H4_9CYAN</name>
<protein>
    <submittedName>
        <fullName evidence="3">Glycosyltransferase family 4 protein</fullName>
    </submittedName>
</protein>
<organism evidence="3 4">
    <name type="scientific">Zarconia navalis LEGE 11467</name>
    <dbReference type="NCBI Taxonomy" id="1828826"/>
    <lineage>
        <taxon>Bacteria</taxon>
        <taxon>Bacillati</taxon>
        <taxon>Cyanobacteriota</taxon>
        <taxon>Cyanophyceae</taxon>
        <taxon>Oscillatoriophycideae</taxon>
        <taxon>Oscillatoriales</taxon>
        <taxon>Oscillatoriales incertae sedis</taxon>
        <taxon>Zarconia</taxon>
        <taxon>Zarconia navalis</taxon>
    </lineage>
</organism>
<evidence type="ECO:0000256" key="1">
    <source>
        <dbReference type="ARBA" id="ARBA00022679"/>
    </source>
</evidence>
<evidence type="ECO:0000313" key="4">
    <source>
        <dbReference type="Proteomes" id="UP000621799"/>
    </source>
</evidence>
<dbReference type="Gene3D" id="3.40.50.2000">
    <property type="entry name" value="Glycogen Phosphorylase B"/>
    <property type="match status" value="2"/>
</dbReference>
<dbReference type="GO" id="GO:0009103">
    <property type="term" value="P:lipopolysaccharide biosynthetic process"/>
    <property type="evidence" value="ECO:0007669"/>
    <property type="project" value="TreeGrafter"/>
</dbReference>
<dbReference type="SUPFAM" id="SSF53756">
    <property type="entry name" value="UDP-Glycosyltransferase/glycogen phosphorylase"/>
    <property type="match status" value="1"/>
</dbReference>